<keyword evidence="3 9" id="KW-0645">Protease</keyword>
<evidence type="ECO:0000256" key="6">
    <source>
        <dbReference type="ARBA" id="ARBA00022801"/>
    </source>
</evidence>
<dbReference type="RefSeq" id="WP_311556600.1">
    <property type="nucleotide sequence ID" value="NZ_JAVREJ010000008.1"/>
</dbReference>
<feature type="transmembrane region" description="Helical" evidence="9">
    <location>
        <begin position="74"/>
        <end position="92"/>
    </location>
</feature>
<dbReference type="Proteomes" id="UP001183202">
    <property type="component" value="Unassembled WGS sequence"/>
</dbReference>
<keyword evidence="2 9" id="KW-1003">Cell membrane</keyword>
<protein>
    <recommendedName>
        <fullName evidence="9">Lipoprotein signal peptidase</fullName>
        <ecNumber evidence="9">3.4.23.36</ecNumber>
    </recommendedName>
    <alternativeName>
        <fullName evidence="9">Prolipoprotein signal peptidase</fullName>
    </alternativeName>
    <alternativeName>
        <fullName evidence="9">Signal peptidase II</fullName>
        <shortName evidence="9">SPase II</shortName>
    </alternativeName>
</protein>
<comment type="similarity">
    <text evidence="1 9 10">Belongs to the peptidase A8 family.</text>
</comment>
<gene>
    <name evidence="9 12" type="primary">lspA</name>
    <name evidence="12" type="ORF">RM445_13670</name>
</gene>
<comment type="pathway">
    <text evidence="9">Protein modification; lipoprotein biosynthesis (signal peptide cleavage).</text>
</comment>
<evidence type="ECO:0000256" key="5">
    <source>
        <dbReference type="ARBA" id="ARBA00022750"/>
    </source>
</evidence>
<feature type="transmembrane region" description="Helical" evidence="9">
    <location>
        <begin position="99"/>
        <end position="117"/>
    </location>
</feature>
<feature type="active site" evidence="9">
    <location>
        <position position="133"/>
    </location>
</feature>
<comment type="caution">
    <text evidence="12">The sequence shown here is derived from an EMBL/GenBank/DDBJ whole genome shotgun (WGS) entry which is preliminary data.</text>
</comment>
<name>A0ABU2NA07_9PSEU</name>
<evidence type="ECO:0000256" key="9">
    <source>
        <dbReference type="HAMAP-Rule" id="MF_00161"/>
    </source>
</evidence>
<keyword evidence="5 9" id="KW-0064">Aspartyl protease</keyword>
<reference evidence="13" key="1">
    <citation type="submission" date="2023-07" db="EMBL/GenBank/DDBJ databases">
        <title>30 novel species of actinomycetes from the DSMZ collection.</title>
        <authorList>
            <person name="Nouioui I."/>
        </authorList>
    </citation>
    <scope>NUCLEOTIDE SEQUENCE [LARGE SCALE GENOMIC DNA]</scope>
    <source>
        <strain evidence="13">DSM 45834</strain>
    </source>
</reference>
<dbReference type="PRINTS" id="PR00781">
    <property type="entry name" value="LIPOSIGPTASE"/>
</dbReference>
<keyword evidence="7 9" id="KW-1133">Transmembrane helix</keyword>
<keyword evidence="13" id="KW-1185">Reference proteome</keyword>
<organism evidence="12 13">
    <name type="scientific">Pseudonocardia charpentierae</name>
    <dbReference type="NCBI Taxonomy" id="3075545"/>
    <lineage>
        <taxon>Bacteria</taxon>
        <taxon>Bacillati</taxon>
        <taxon>Actinomycetota</taxon>
        <taxon>Actinomycetes</taxon>
        <taxon>Pseudonocardiales</taxon>
        <taxon>Pseudonocardiaceae</taxon>
        <taxon>Pseudonocardia</taxon>
    </lineage>
</organism>
<evidence type="ECO:0000256" key="8">
    <source>
        <dbReference type="ARBA" id="ARBA00023136"/>
    </source>
</evidence>
<accession>A0ABU2NA07</accession>
<evidence type="ECO:0000256" key="1">
    <source>
        <dbReference type="ARBA" id="ARBA00006139"/>
    </source>
</evidence>
<dbReference type="GO" id="GO:0004190">
    <property type="term" value="F:aspartic-type endopeptidase activity"/>
    <property type="evidence" value="ECO:0007669"/>
    <property type="project" value="UniProtKB-EC"/>
</dbReference>
<keyword evidence="6 9" id="KW-0378">Hydrolase</keyword>
<evidence type="ECO:0000256" key="10">
    <source>
        <dbReference type="RuleBase" id="RU004181"/>
    </source>
</evidence>
<proteinExistence type="inferred from homology"/>
<dbReference type="EC" id="3.4.23.36" evidence="9"/>
<evidence type="ECO:0000256" key="2">
    <source>
        <dbReference type="ARBA" id="ARBA00022475"/>
    </source>
</evidence>
<dbReference type="InterPro" id="IPR001872">
    <property type="entry name" value="Peptidase_A8"/>
</dbReference>
<evidence type="ECO:0000313" key="12">
    <source>
        <dbReference type="EMBL" id="MDT0350575.1"/>
    </source>
</evidence>
<evidence type="ECO:0000256" key="3">
    <source>
        <dbReference type="ARBA" id="ARBA00022670"/>
    </source>
</evidence>
<feature type="transmembrane region" description="Helical" evidence="9">
    <location>
        <begin position="147"/>
        <end position="169"/>
    </location>
</feature>
<comment type="catalytic activity">
    <reaction evidence="9">
        <text>Release of signal peptides from bacterial membrane prolipoproteins. Hydrolyzes -Xaa-Yaa-Zaa-|-(S,diacylglyceryl)Cys-, in which Xaa is hydrophobic (preferably Leu), and Yaa (Ala or Ser) and Zaa (Gly or Ala) have small, neutral side chains.</text>
        <dbReference type="EC" id="3.4.23.36"/>
    </reaction>
</comment>
<evidence type="ECO:0000256" key="4">
    <source>
        <dbReference type="ARBA" id="ARBA00022692"/>
    </source>
</evidence>
<evidence type="ECO:0000313" key="13">
    <source>
        <dbReference type="Proteomes" id="UP001183202"/>
    </source>
</evidence>
<dbReference type="PANTHER" id="PTHR33695:SF1">
    <property type="entry name" value="LIPOPROTEIN SIGNAL PEPTIDASE"/>
    <property type="match status" value="1"/>
</dbReference>
<keyword evidence="4 9" id="KW-0812">Transmembrane</keyword>
<feature type="active site" evidence="9">
    <location>
        <position position="152"/>
    </location>
</feature>
<sequence length="223" mass="22970">MTSADAPGQPPAPPRPRVPLLVGIAALVLAADVVTKVLAVARLEDQGPVELLGGAVYLVLVRNPGAAFSLATGYTWVLSLIAVAVVVVIARIARRLRSAGWAVALGLVLGGALGNLMDRIFRAPGPLQGHVVDVVSLFAPDGSVWPVFNLADSSIVTGGVLLVLLALTGRELDGTRVMRQHAAKGGAGKATQSHDAVLQEPPQRGPVAADETPQGTTQRTDRG</sequence>
<dbReference type="EMBL" id="JAVREJ010000008">
    <property type="protein sequence ID" value="MDT0350575.1"/>
    <property type="molecule type" value="Genomic_DNA"/>
</dbReference>
<dbReference type="NCBIfam" id="TIGR00077">
    <property type="entry name" value="lspA"/>
    <property type="match status" value="1"/>
</dbReference>
<feature type="region of interest" description="Disordered" evidence="11">
    <location>
        <begin position="180"/>
        <end position="223"/>
    </location>
</feature>
<dbReference type="Pfam" id="PF01252">
    <property type="entry name" value="Peptidase_A8"/>
    <property type="match status" value="1"/>
</dbReference>
<comment type="subcellular location">
    <subcellularLocation>
        <location evidence="9">Cell membrane</location>
        <topology evidence="9">Multi-pass membrane protein</topology>
    </subcellularLocation>
</comment>
<keyword evidence="8 9" id="KW-0472">Membrane</keyword>
<feature type="compositionally biased region" description="Polar residues" evidence="11">
    <location>
        <begin position="213"/>
        <end position="223"/>
    </location>
</feature>
<dbReference type="HAMAP" id="MF_00161">
    <property type="entry name" value="LspA"/>
    <property type="match status" value="1"/>
</dbReference>
<feature type="transmembrane region" description="Helical" evidence="9">
    <location>
        <begin position="20"/>
        <end position="39"/>
    </location>
</feature>
<comment type="function">
    <text evidence="9">This protein specifically catalyzes the removal of signal peptides from prolipoproteins.</text>
</comment>
<evidence type="ECO:0000256" key="11">
    <source>
        <dbReference type="SAM" id="MobiDB-lite"/>
    </source>
</evidence>
<evidence type="ECO:0000256" key="7">
    <source>
        <dbReference type="ARBA" id="ARBA00022989"/>
    </source>
</evidence>
<dbReference type="PANTHER" id="PTHR33695">
    <property type="entry name" value="LIPOPROTEIN SIGNAL PEPTIDASE"/>
    <property type="match status" value="1"/>
</dbReference>